<dbReference type="InterPro" id="IPR001128">
    <property type="entry name" value="Cyt_P450"/>
</dbReference>
<evidence type="ECO:0000313" key="4">
    <source>
        <dbReference type="Proteomes" id="UP000520767"/>
    </source>
</evidence>
<organism evidence="3 4">
    <name type="scientific">Actinophytocola algeriensis</name>
    <dbReference type="NCBI Taxonomy" id="1768010"/>
    <lineage>
        <taxon>Bacteria</taxon>
        <taxon>Bacillati</taxon>
        <taxon>Actinomycetota</taxon>
        <taxon>Actinomycetes</taxon>
        <taxon>Pseudonocardiales</taxon>
        <taxon>Pseudonocardiaceae</taxon>
    </lineage>
</organism>
<dbReference type="AlphaFoldDB" id="A0A7W7VF55"/>
<dbReference type="GO" id="GO:0005506">
    <property type="term" value="F:iron ion binding"/>
    <property type="evidence" value="ECO:0007669"/>
    <property type="project" value="InterPro"/>
</dbReference>
<evidence type="ECO:0000313" key="3">
    <source>
        <dbReference type="EMBL" id="MBB4907947.1"/>
    </source>
</evidence>
<dbReference type="GO" id="GO:0020037">
    <property type="term" value="F:heme binding"/>
    <property type="evidence" value="ECO:0007669"/>
    <property type="project" value="InterPro"/>
</dbReference>
<evidence type="ECO:0000256" key="1">
    <source>
        <dbReference type="ARBA" id="ARBA00010617"/>
    </source>
</evidence>
<dbReference type="InterPro" id="IPR002397">
    <property type="entry name" value="Cyt_P450_B"/>
</dbReference>
<dbReference type="PRINTS" id="PR00359">
    <property type="entry name" value="BP450"/>
</dbReference>
<dbReference type="PANTHER" id="PTHR46696:SF1">
    <property type="entry name" value="CYTOCHROME P450 YJIB-RELATED"/>
    <property type="match status" value="1"/>
</dbReference>
<dbReference type="SUPFAM" id="SSF48264">
    <property type="entry name" value="Cytochrome P450"/>
    <property type="match status" value="1"/>
</dbReference>
<dbReference type="GO" id="GO:0004497">
    <property type="term" value="F:monooxygenase activity"/>
    <property type="evidence" value="ECO:0007669"/>
    <property type="project" value="UniProtKB-KW"/>
</dbReference>
<dbReference type="EMBL" id="JACHJQ010000004">
    <property type="protein sequence ID" value="MBB4907947.1"/>
    <property type="molecule type" value="Genomic_DNA"/>
</dbReference>
<reference evidence="3 4" key="1">
    <citation type="submission" date="2020-08" db="EMBL/GenBank/DDBJ databases">
        <title>Genomic Encyclopedia of Type Strains, Phase III (KMG-III): the genomes of soil and plant-associated and newly described type strains.</title>
        <authorList>
            <person name="Whitman W."/>
        </authorList>
    </citation>
    <scope>NUCLEOTIDE SEQUENCE [LARGE SCALE GENOMIC DNA]</scope>
    <source>
        <strain evidence="3 4">CECT 8960</strain>
    </source>
</reference>
<keyword evidence="2" id="KW-0560">Oxidoreductase</keyword>
<keyword evidence="2" id="KW-0479">Metal-binding</keyword>
<sequence>MTTLAELDADPYPIYARLREQEPVTWVPEAGQWLVTGWHEVLAVLSDPARFVCEHADLHDAFRHAYEPGLDAEEIETIVRPVARKAADDVFTAGRADLTAEYFGPVAAVADATLLGIGVGGADTMLRWGNTLARVINNAGRDPSVDNAAIAVLAEDAEVSVVLDRLRTRPDGSVVARLVRADADVLALLKHVAMSVVEPGWLAAWTLAALWANPAQLFAVRRDRKLLGPAVYEGLRWAGPVGAVTRRTTRPVSLGGRKIPGSARLAVVLASANRDPSVFADADRFDVHRKLRTNLGFGAGSRHCPAHSLVTTVARVALDVLLDRMPDVRPAPGWHPAPHGWKIRLPGPLDAVWDAGRAQ</sequence>
<keyword evidence="2" id="KW-0408">Iron</keyword>
<dbReference type="Gene3D" id="1.10.630.10">
    <property type="entry name" value="Cytochrome P450"/>
    <property type="match status" value="1"/>
</dbReference>
<protein>
    <submittedName>
        <fullName evidence="3">Cytochrome P450</fullName>
    </submittedName>
</protein>
<proteinExistence type="inferred from homology"/>
<keyword evidence="4" id="KW-1185">Reference proteome</keyword>
<dbReference type="InterPro" id="IPR036396">
    <property type="entry name" value="Cyt_P450_sf"/>
</dbReference>
<comment type="caution">
    <text evidence="3">The sequence shown here is derived from an EMBL/GenBank/DDBJ whole genome shotgun (WGS) entry which is preliminary data.</text>
</comment>
<dbReference type="PROSITE" id="PS00086">
    <property type="entry name" value="CYTOCHROME_P450"/>
    <property type="match status" value="1"/>
</dbReference>
<accession>A0A7W7VF55</accession>
<keyword evidence="2" id="KW-0503">Monooxygenase</keyword>
<dbReference type="Pfam" id="PF00067">
    <property type="entry name" value="p450"/>
    <property type="match status" value="1"/>
</dbReference>
<keyword evidence="2" id="KW-0349">Heme</keyword>
<name>A0A7W7VF55_9PSEU</name>
<dbReference type="Proteomes" id="UP000520767">
    <property type="component" value="Unassembled WGS sequence"/>
</dbReference>
<comment type="similarity">
    <text evidence="1 2">Belongs to the cytochrome P450 family.</text>
</comment>
<gene>
    <name evidence="3" type="ORF">FHR82_004189</name>
</gene>
<dbReference type="InterPro" id="IPR017972">
    <property type="entry name" value="Cyt_P450_CS"/>
</dbReference>
<dbReference type="RefSeq" id="WP_184812076.1">
    <property type="nucleotide sequence ID" value="NZ_JACHJQ010000004.1"/>
</dbReference>
<evidence type="ECO:0000256" key="2">
    <source>
        <dbReference type="RuleBase" id="RU000461"/>
    </source>
</evidence>
<dbReference type="GO" id="GO:0016705">
    <property type="term" value="F:oxidoreductase activity, acting on paired donors, with incorporation or reduction of molecular oxygen"/>
    <property type="evidence" value="ECO:0007669"/>
    <property type="project" value="InterPro"/>
</dbReference>
<dbReference type="PANTHER" id="PTHR46696">
    <property type="entry name" value="P450, PUTATIVE (EUROFUNG)-RELATED"/>
    <property type="match status" value="1"/>
</dbReference>